<dbReference type="GO" id="GO:0005525">
    <property type="term" value="F:GTP binding"/>
    <property type="evidence" value="ECO:0007669"/>
    <property type="project" value="InterPro"/>
</dbReference>
<name>A0A067CY93_SAPPC</name>
<dbReference type="OrthoDB" id="165780at2759"/>
<evidence type="ECO:0000256" key="1">
    <source>
        <dbReference type="SAM" id="Coils"/>
    </source>
</evidence>
<dbReference type="InterPro" id="IPR006073">
    <property type="entry name" value="GTP-bd"/>
</dbReference>
<dbReference type="Proteomes" id="UP000030745">
    <property type="component" value="Unassembled WGS sequence"/>
</dbReference>
<dbReference type="Gene3D" id="2.60.270.50">
    <property type="match status" value="1"/>
</dbReference>
<gene>
    <name evidence="3" type="ORF">SPRG_03437</name>
</gene>
<accession>A0A067CY93</accession>
<dbReference type="Gene3D" id="3.40.50.300">
    <property type="entry name" value="P-loop containing nucleotide triphosphate hydrolases"/>
    <property type="match status" value="1"/>
</dbReference>
<dbReference type="RefSeq" id="XP_012197421.1">
    <property type="nucleotide sequence ID" value="XM_012342031.1"/>
</dbReference>
<evidence type="ECO:0000259" key="2">
    <source>
        <dbReference type="Pfam" id="PF01926"/>
    </source>
</evidence>
<dbReference type="EMBL" id="KK583197">
    <property type="protein sequence ID" value="KDO31511.1"/>
    <property type="molecule type" value="Genomic_DNA"/>
</dbReference>
<dbReference type="InterPro" id="IPR027417">
    <property type="entry name" value="P-loop_NTPase"/>
</dbReference>
<keyword evidence="4" id="KW-1185">Reference proteome</keyword>
<dbReference type="GeneID" id="24125944"/>
<reference evidence="3 4" key="1">
    <citation type="journal article" date="2013" name="PLoS Genet.">
        <title>Distinctive expansion of potential virulence genes in the genome of the oomycete fish pathogen Saprolegnia parasitica.</title>
        <authorList>
            <person name="Jiang R.H."/>
            <person name="de Bruijn I."/>
            <person name="Haas B.J."/>
            <person name="Belmonte R."/>
            <person name="Lobach L."/>
            <person name="Christie J."/>
            <person name="van den Ackerveken G."/>
            <person name="Bottin A."/>
            <person name="Bulone V."/>
            <person name="Diaz-Moreno S.M."/>
            <person name="Dumas B."/>
            <person name="Fan L."/>
            <person name="Gaulin E."/>
            <person name="Govers F."/>
            <person name="Grenville-Briggs L.J."/>
            <person name="Horner N.R."/>
            <person name="Levin J.Z."/>
            <person name="Mammella M."/>
            <person name="Meijer H.J."/>
            <person name="Morris P."/>
            <person name="Nusbaum C."/>
            <person name="Oome S."/>
            <person name="Phillips A.J."/>
            <person name="van Rooyen D."/>
            <person name="Rzeszutek E."/>
            <person name="Saraiva M."/>
            <person name="Secombes C.J."/>
            <person name="Seidl M.F."/>
            <person name="Snel B."/>
            <person name="Stassen J.H."/>
            <person name="Sykes S."/>
            <person name="Tripathy S."/>
            <person name="van den Berg H."/>
            <person name="Vega-Arreguin J.C."/>
            <person name="Wawra S."/>
            <person name="Young S.K."/>
            <person name="Zeng Q."/>
            <person name="Dieguez-Uribeondo J."/>
            <person name="Russ C."/>
            <person name="Tyler B.M."/>
            <person name="van West P."/>
        </authorList>
    </citation>
    <scope>NUCLEOTIDE SEQUENCE [LARGE SCALE GENOMIC DNA]</scope>
    <source>
        <strain evidence="3 4">CBS 223.65</strain>
    </source>
</reference>
<dbReference type="CDD" id="cd00882">
    <property type="entry name" value="Ras_like_GTPase"/>
    <property type="match status" value="1"/>
</dbReference>
<protein>
    <recommendedName>
        <fullName evidence="2">G domain-containing protein</fullName>
    </recommendedName>
</protein>
<keyword evidence="1" id="KW-0175">Coiled coil</keyword>
<dbReference type="VEuPathDB" id="FungiDB:SPRG_03437"/>
<sequence length="506" mass="54979">MKDIILIIGNPGTGKSTTANCLAGQVLFDANVSYGRGLTVELSERECDGTTYMDTPGLADRELEKAAAVAITTALQRTGRYRIFFTVRLQFGRVVQEDILTMQRVMGSIHIKHTLTFAVIINQVDDEDYTHLVEGADFCQEDRDRVLAQVNAGSFTTPNIFFLRKIPALSRKKNAVTQLPSDFIEFVRNVPRIEMKQLRAIIAAKTREVDDAKAAAEHMARVTALQIEQYEAAASRDKKLIEQARLDKAAAEREANKQAKQAKEAKKAAAAAFKKAAEDLAKVKADAKNAAKAADKKAAEDIAKLKADADRDANKAANDLAKRNEEAARAAEAKATKAAKEITRLRAEAEKAAEVEARQTKAVAAHRLLSAKTEAQRLKDSYGVGVSVQFVISNNSVKHSLYKRSAQIDSGKGVDDCMVKFPSEVAPHCSEAGFHGRKNSAMAGSAGHIVYEINDAELKISWVQPYWAGEFSSSVTVSGSNFSVIQIATGKDTSNAVLHVTITDAP</sequence>
<feature type="domain" description="G" evidence="2">
    <location>
        <begin position="5"/>
        <end position="88"/>
    </location>
</feature>
<dbReference type="AlphaFoldDB" id="A0A067CY93"/>
<dbReference type="SUPFAM" id="SSF52540">
    <property type="entry name" value="P-loop containing nucleoside triphosphate hydrolases"/>
    <property type="match status" value="1"/>
</dbReference>
<organism evidence="3 4">
    <name type="scientific">Saprolegnia parasitica (strain CBS 223.65)</name>
    <dbReference type="NCBI Taxonomy" id="695850"/>
    <lineage>
        <taxon>Eukaryota</taxon>
        <taxon>Sar</taxon>
        <taxon>Stramenopiles</taxon>
        <taxon>Oomycota</taxon>
        <taxon>Saprolegniomycetes</taxon>
        <taxon>Saprolegniales</taxon>
        <taxon>Saprolegniaceae</taxon>
        <taxon>Saprolegnia</taxon>
    </lineage>
</organism>
<dbReference type="KEGG" id="spar:SPRG_03437"/>
<proteinExistence type="predicted"/>
<evidence type="ECO:0000313" key="4">
    <source>
        <dbReference type="Proteomes" id="UP000030745"/>
    </source>
</evidence>
<dbReference type="Pfam" id="PF01926">
    <property type="entry name" value="MMR_HSR1"/>
    <property type="match status" value="1"/>
</dbReference>
<feature type="coiled-coil region" evidence="1">
    <location>
        <begin position="195"/>
        <end position="355"/>
    </location>
</feature>
<evidence type="ECO:0000313" key="3">
    <source>
        <dbReference type="EMBL" id="KDO31511.1"/>
    </source>
</evidence>